<comment type="caution">
    <text evidence="1">The sequence shown here is derived from an EMBL/GenBank/DDBJ whole genome shotgun (WGS) entry which is preliminary data.</text>
</comment>
<name>A0ABR7KAC9_9FIRM</name>
<dbReference type="RefSeq" id="WP_187012104.1">
    <property type="nucleotide sequence ID" value="NZ_JACRWG010000016.1"/>
</dbReference>
<reference evidence="1 2" key="1">
    <citation type="submission" date="2020-08" db="EMBL/GenBank/DDBJ databases">
        <authorList>
            <person name="Liu C."/>
            <person name="Sun Q."/>
        </authorList>
    </citation>
    <scope>NUCLEOTIDE SEQUENCE [LARGE SCALE GENOMIC DNA]</scope>
    <source>
        <strain evidence="1 2">NSJ-22</strain>
    </source>
</reference>
<dbReference type="EMBL" id="JACRWG010000016">
    <property type="protein sequence ID" value="MBC6009661.1"/>
    <property type="molecule type" value="Genomic_DNA"/>
</dbReference>
<evidence type="ECO:0000313" key="1">
    <source>
        <dbReference type="EMBL" id="MBC6009661.1"/>
    </source>
</evidence>
<accession>A0ABR7KAC9</accession>
<organism evidence="1 2">
    <name type="scientific">Catenibacterium faecis</name>
    <dbReference type="NCBI Taxonomy" id="2764323"/>
    <lineage>
        <taxon>Bacteria</taxon>
        <taxon>Bacillati</taxon>
        <taxon>Bacillota</taxon>
        <taxon>Erysipelotrichia</taxon>
        <taxon>Erysipelotrichales</taxon>
        <taxon>Coprobacillaceae</taxon>
        <taxon>Catenibacterium</taxon>
    </lineage>
</organism>
<evidence type="ECO:0000313" key="2">
    <source>
        <dbReference type="Proteomes" id="UP000603474"/>
    </source>
</evidence>
<sequence length="95" mass="10626">MHNDIVIEVIDKIKSGKPILVMQAILTGIEAKITDEAFIEEIKNNKDNEICLLNIPIGYVATAALDVLGKETYMGSNEYILKMIRDFKNGTIKTE</sequence>
<proteinExistence type="predicted"/>
<protein>
    <submittedName>
        <fullName evidence="1">Uncharacterized protein</fullName>
    </submittedName>
</protein>
<dbReference type="Proteomes" id="UP000603474">
    <property type="component" value="Unassembled WGS sequence"/>
</dbReference>
<gene>
    <name evidence="1" type="ORF">H8909_05260</name>
</gene>
<keyword evidence="2" id="KW-1185">Reference proteome</keyword>